<keyword evidence="2" id="KW-1185">Reference proteome</keyword>
<dbReference type="EMBL" id="CP033897">
    <property type="protein sequence ID" value="AZA11082.1"/>
    <property type="molecule type" value="Genomic_DNA"/>
</dbReference>
<accession>A0A3G6IZF1</accession>
<gene>
    <name evidence="1" type="ORF">CGERO_03825</name>
</gene>
<dbReference type="KEGG" id="cgk:CGERO_03825"/>
<dbReference type="Proteomes" id="UP000271587">
    <property type="component" value="Chromosome"/>
</dbReference>
<organism evidence="1 2">
    <name type="scientific">Corynebacterium gerontici</name>
    <dbReference type="NCBI Taxonomy" id="2079234"/>
    <lineage>
        <taxon>Bacteria</taxon>
        <taxon>Bacillati</taxon>
        <taxon>Actinomycetota</taxon>
        <taxon>Actinomycetes</taxon>
        <taxon>Mycobacteriales</taxon>
        <taxon>Corynebacteriaceae</taxon>
        <taxon>Corynebacterium</taxon>
    </lineage>
</organism>
<reference evidence="1 2" key="1">
    <citation type="submission" date="2018-11" db="EMBL/GenBank/DDBJ databases">
        <authorList>
            <person name="Kleinhagauer T."/>
            <person name="Glaeser S.P."/>
            <person name="Spergser J."/>
            <person name="Ruckert C."/>
            <person name="Kaempfer P."/>
            <person name="Busse H.-J."/>
        </authorList>
    </citation>
    <scope>NUCLEOTIDE SEQUENCE [LARGE SCALE GENOMIC DNA]</scope>
    <source>
        <strain evidence="1 2">W8</strain>
    </source>
</reference>
<evidence type="ECO:0000313" key="2">
    <source>
        <dbReference type="Proteomes" id="UP000271587"/>
    </source>
</evidence>
<protein>
    <submittedName>
        <fullName evidence="1">Uncharacterized protein</fullName>
    </submittedName>
</protein>
<sequence length="110" mass="11662">MPSVSDLQALLARDGGQPEASNEHASMSLIAAEGIVDAYCRGRHKTMSGRYRPGVESVILLVAARIHGNPSQVAINLTVGQMGQSLGKGFNGLTLGEQQILNRYRKTATG</sequence>
<evidence type="ECO:0000313" key="1">
    <source>
        <dbReference type="EMBL" id="AZA11082.1"/>
    </source>
</evidence>
<proteinExistence type="predicted"/>
<dbReference type="AlphaFoldDB" id="A0A3G6IZF1"/>
<name>A0A3G6IZF1_9CORY</name>